<accession>A0ABR8T1X9</accession>
<dbReference type="InterPro" id="IPR051678">
    <property type="entry name" value="AGP_Transferase"/>
</dbReference>
<evidence type="ECO:0000313" key="2">
    <source>
        <dbReference type="EMBL" id="MBD7969770.1"/>
    </source>
</evidence>
<dbReference type="SUPFAM" id="SSF56112">
    <property type="entry name" value="Protein kinase-like (PK-like)"/>
    <property type="match status" value="1"/>
</dbReference>
<dbReference type="Gene3D" id="3.90.1200.10">
    <property type="match status" value="1"/>
</dbReference>
<evidence type="ECO:0000313" key="3">
    <source>
        <dbReference type="Proteomes" id="UP000608071"/>
    </source>
</evidence>
<comment type="caution">
    <text evidence="2">The sequence shown here is derived from an EMBL/GenBank/DDBJ whole genome shotgun (WGS) entry which is preliminary data.</text>
</comment>
<organism evidence="2 3">
    <name type="scientific">Paenibacillus gallinarum</name>
    <dbReference type="NCBI Taxonomy" id="2762232"/>
    <lineage>
        <taxon>Bacteria</taxon>
        <taxon>Bacillati</taxon>
        <taxon>Bacillota</taxon>
        <taxon>Bacilli</taxon>
        <taxon>Bacillales</taxon>
        <taxon>Paenibacillaceae</taxon>
        <taxon>Paenibacillus</taxon>
    </lineage>
</organism>
<gene>
    <name evidence="2" type="ORF">H9647_17045</name>
</gene>
<name>A0ABR8T1X9_9BACL</name>
<dbReference type="InterPro" id="IPR011009">
    <property type="entry name" value="Kinase-like_dom_sf"/>
</dbReference>
<reference evidence="2 3" key="1">
    <citation type="submission" date="2020-08" db="EMBL/GenBank/DDBJ databases">
        <title>A Genomic Blueprint of the Chicken Gut Microbiome.</title>
        <authorList>
            <person name="Gilroy R."/>
            <person name="Ravi A."/>
            <person name="Getino M."/>
            <person name="Pursley I."/>
            <person name="Horton D.L."/>
            <person name="Alikhan N.-F."/>
            <person name="Baker D."/>
            <person name="Gharbi K."/>
            <person name="Hall N."/>
            <person name="Watson M."/>
            <person name="Adriaenssens E.M."/>
            <person name="Foster-Nyarko E."/>
            <person name="Jarju S."/>
            <person name="Secka A."/>
            <person name="Antonio M."/>
            <person name="Oren A."/>
            <person name="Chaudhuri R."/>
            <person name="La Ragione R.M."/>
            <person name="Hildebrand F."/>
            <person name="Pallen M.J."/>
        </authorList>
    </citation>
    <scope>NUCLEOTIDE SEQUENCE [LARGE SCALE GENOMIC DNA]</scope>
    <source>
        <strain evidence="2 3">Sa2BVA9</strain>
    </source>
</reference>
<dbReference type="Proteomes" id="UP000608071">
    <property type="component" value="Unassembled WGS sequence"/>
</dbReference>
<dbReference type="Pfam" id="PF01636">
    <property type="entry name" value="APH"/>
    <property type="match status" value="1"/>
</dbReference>
<evidence type="ECO:0000259" key="1">
    <source>
        <dbReference type="Pfam" id="PF01636"/>
    </source>
</evidence>
<sequence>MDSASKRKLSENELHKVTALAFPGSTLINAVEITDGWANSIYVLTVKSKKDETTQSVLKVAANNPDSLMRYERDLMTAEVEAYHLSKEAGLSFIPNVLYHDPSLEVIDTEYFVMSLLPGQAYSKVKPILSALQRSKIEYQFGMYNRALNEITGTRFGYLAQKKRQCSTWREAFLTMLEDQFADAADRKVNMPASIEEIREAMHRISDCLDEVTVPRLVLWDIWDGNIMVENGEITGLIDFERAFWGDPLMENYFNHFQDSKAFRDGYGIGELTELQKSRLNLYNLYVDIIMWVECDFRKYTDPEHTKWAWNNLLKGWEDFNSRVDHD</sequence>
<feature type="domain" description="Aminoglycoside phosphotransferase" evidence="1">
    <location>
        <begin position="32"/>
        <end position="251"/>
    </location>
</feature>
<dbReference type="PANTHER" id="PTHR21310:SF15">
    <property type="entry name" value="AMINOGLYCOSIDE PHOSPHOTRANSFERASE DOMAIN-CONTAINING PROTEIN"/>
    <property type="match status" value="1"/>
</dbReference>
<proteinExistence type="predicted"/>
<keyword evidence="3" id="KW-1185">Reference proteome</keyword>
<dbReference type="PANTHER" id="PTHR21310">
    <property type="entry name" value="AMINOGLYCOSIDE PHOSPHOTRANSFERASE-RELATED-RELATED"/>
    <property type="match status" value="1"/>
</dbReference>
<dbReference type="EMBL" id="JACSQL010000008">
    <property type="protein sequence ID" value="MBD7969770.1"/>
    <property type="molecule type" value="Genomic_DNA"/>
</dbReference>
<dbReference type="InterPro" id="IPR002575">
    <property type="entry name" value="Aminoglycoside_PTrfase"/>
</dbReference>
<dbReference type="RefSeq" id="WP_191802171.1">
    <property type="nucleotide sequence ID" value="NZ_JACSQL010000008.1"/>
</dbReference>
<protein>
    <submittedName>
        <fullName evidence="2">Aminoglycoside phosphotransferase family protein</fullName>
    </submittedName>
</protein>